<evidence type="ECO:0000313" key="2">
    <source>
        <dbReference type="Proteomes" id="UP000249341"/>
    </source>
</evidence>
<accession>A0A327ZIS3</accession>
<dbReference type="EMBL" id="QLMJ01000002">
    <property type="protein sequence ID" value="RAK42181.1"/>
    <property type="molecule type" value="Genomic_DNA"/>
</dbReference>
<sequence>MHANELICHLHDLATVFRSTAPGLERLRRIRAEAETAAAAPDL</sequence>
<gene>
    <name evidence="1" type="ORF">B0I29_1022</name>
</gene>
<dbReference type="AlphaFoldDB" id="A0A327ZIS3"/>
<dbReference type="RefSeq" id="WP_260329419.1">
    <property type="nucleotide sequence ID" value="NZ_JACHWI010000002.1"/>
</dbReference>
<organism evidence="1 2">
    <name type="scientific">Actinoplanes lutulentus</name>
    <dbReference type="NCBI Taxonomy" id="1287878"/>
    <lineage>
        <taxon>Bacteria</taxon>
        <taxon>Bacillati</taxon>
        <taxon>Actinomycetota</taxon>
        <taxon>Actinomycetes</taxon>
        <taxon>Micromonosporales</taxon>
        <taxon>Micromonosporaceae</taxon>
        <taxon>Actinoplanes</taxon>
    </lineage>
</organism>
<keyword evidence="2" id="KW-1185">Reference proteome</keyword>
<name>A0A327ZIS3_9ACTN</name>
<reference evidence="1 2" key="1">
    <citation type="submission" date="2018-06" db="EMBL/GenBank/DDBJ databases">
        <title>Genomic Encyclopedia of Type Strains, Phase III (KMG-III): the genomes of soil and plant-associated and newly described type strains.</title>
        <authorList>
            <person name="Whitman W."/>
        </authorList>
    </citation>
    <scope>NUCLEOTIDE SEQUENCE [LARGE SCALE GENOMIC DNA]</scope>
    <source>
        <strain evidence="1 2">CGMCC 4.7090</strain>
    </source>
</reference>
<evidence type="ECO:0000313" key="1">
    <source>
        <dbReference type="EMBL" id="RAK42181.1"/>
    </source>
</evidence>
<comment type="caution">
    <text evidence="1">The sequence shown here is derived from an EMBL/GenBank/DDBJ whole genome shotgun (WGS) entry which is preliminary data.</text>
</comment>
<dbReference type="Proteomes" id="UP000249341">
    <property type="component" value="Unassembled WGS sequence"/>
</dbReference>
<proteinExistence type="predicted"/>
<protein>
    <submittedName>
        <fullName evidence="1">Uncharacterized protein</fullName>
    </submittedName>
</protein>